<dbReference type="InterPro" id="IPR007842">
    <property type="entry name" value="HEPN_dom"/>
</dbReference>
<dbReference type="PROSITE" id="PS50910">
    <property type="entry name" value="HEPN"/>
    <property type="match status" value="1"/>
</dbReference>
<comment type="caution">
    <text evidence="2">The sequence shown here is derived from an EMBL/GenBank/DDBJ whole genome shotgun (WGS) entry which is preliminary data.</text>
</comment>
<dbReference type="AlphaFoldDB" id="A0A0F9DNQ1"/>
<dbReference type="SMART" id="SM00748">
    <property type="entry name" value="HEPN"/>
    <property type="match status" value="1"/>
</dbReference>
<dbReference type="SUPFAM" id="SSF81593">
    <property type="entry name" value="Nucleotidyltransferase substrate binding subunit/domain"/>
    <property type="match status" value="1"/>
</dbReference>
<gene>
    <name evidence="2" type="ORF">LCGC14_2176200</name>
</gene>
<name>A0A0F9DNQ1_9ZZZZ</name>
<reference evidence="2" key="1">
    <citation type="journal article" date="2015" name="Nature">
        <title>Complex archaea that bridge the gap between prokaryotes and eukaryotes.</title>
        <authorList>
            <person name="Spang A."/>
            <person name="Saw J.H."/>
            <person name="Jorgensen S.L."/>
            <person name="Zaremba-Niedzwiedzka K."/>
            <person name="Martijn J."/>
            <person name="Lind A.E."/>
            <person name="van Eijk R."/>
            <person name="Schleper C."/>
            <person name="Guy L."/>
            <person name="Ettema T.J."/>
        </authorList>
    </citation>
    <scope>NUCLEOTIDE SEQUENCE</scope>
</reference>
<accession>A0A0F9DNQ1</accession>
<proteinExistence type="predicted"/>
<organism evidence="2">
    <name type="scientific">marine sediment metagenome</name>
    <dbReference type="NCBI Taxonomy" id="412755"/>
    <lineage>
        <taxon>unclassified sequences</taxon>
        <taxon>metagenomes</taxon>
        <taxon>ecological metagenomes</taxon>
    </lineage>
</organism>
<dbReference type="EMBL" id="LAZR01028209">
    <property type="protein sequence ID" value="KKL63329.1"/>
    <property type="molecule type" value="Genomic_DNA"/>
</dbReference>
<evidence type="ECO:0000259" key="1">
    <source>
        <dbReference type="PROSITE" id="PS50910"/>
    </source>
</evidence>
<dbReference type="Pfam" id="PF05168">
    <property type="entry name" value="HEPN"/>
    <property type="match status" value="1"/>
</dbReference>
<evidence type="ECO:0000313" key="2">
    <source>
        <dbReference type="EMBL" id="KKL63329.1"/>
    </source>
</evidence>
<sequence length="152" mass="17784">MNNFNTSKGAVERAFRWYQGAKRAYEDERWDDVIYSLQMSVEQALKAILILFGIEYPKKHDVSTIYVELKQKQIPEWFKEKIDNHVDILKDLIKLRGKAAYGYIDGLKKDDFKDDASIFKDPVKDVIEDCNNLVIEFSKKKIQKNDDNGSDK</sequence>
<protein>
    <recommendedName>
        <fullName evidence="1">HEPN domain-containing protein</fullName>
    </recommendedName>
</protein>
<dbReference type="Gene3D" id="1.20.120.330">
    <property type="entry name" value="Nucleotidyltransferases domain 2"/>
    <property type="match status" value="1"/>
</dbReference>
<feature type="domain" description="HEPN" evidence="1">
    <location>
        <begin position="11"/>
        <end position="133"/>
    </location>
</feature>